<proteinExistence type="predicted"/>
<dbReference type="EMBL" id="FZOF01000006">
    <property type="protein sequence ID" value="SNS52092.1"/>
    <property type="molecule type" value="Genomic_DNA"/>
</dbReference>
<reference evidence="1 2" key="1">
    <citation type="submission" date="2017-06" db="EMBL/GenBank/DDBJ databases">
        <authorList>
            <person name="Kim H.J."/>
            <person name="Triplett B.A."/>
        </authorList>
    </citation>
    <scope>NUCLEOTIDE SEQUENCE [LARGE SCALE GENOMIC DNA]</scope>
    <source>
        <strain evidence="1 2">CGMCC 4.1858</strain>
    </source>
</reference>
<evidence type="ECO:0000313" key="1">
    <source>
        <dbReference type="EMBL" id="SNS52092.1"/>
    </source>
</evidence>
<evidence type="ECO:0000313" key="2">
    <source>
        <dbReference type="Proteomes" id="UP000198280"/>
    </source>
</evidence>
<keyword evidence="2" id="KW-1185">Reference proteome</keyword>
<protein>
    <submittedName>
        <fullName evidence="1">Uncharacterized protein</fullName>
    </submittedName>
</protein>
<sequence>MDRLPAELQPIRDRELALPREASIYHESPVRHTITFAWEAPDGADDGLAVIVSSGMLPVPAVGGHIAVHDHDVRVVAVRTSYTRSGDEGVPLLFTRVTVAASR</sequence>
<dbReference type="RefSeq" id="WP_089224290.1">
    <property type="nucleotide sequence ID" value="NZ_FZOF01000006.1"/>
</dbReference>
<dbReference type="Proteomes" id="UP000198280">
    <property type="component" value="Unassembled WGS sequence"/>
</dbReference>
<organism evidence="1 2">
    <name type="scientific">Actinacidiphila glaucinigra</name>
    <dbReference type="NCBI Taxonomy" id="235986"/>
    <lineage>
        <taxon>Bacteria</taxon>
        <taxon>Bacillati</taxon>
        <taxon>Actinomycetota</taxon>
        <taxon>Actinomycetes</taxon>
        <taxon>Kitasatosporales</taxon>
        <taxon>Streptomycetaceae</taxon>
        <taxon>Actinacidiphila</taxon>
    </lineage>
</organism>
<accession>A0A239F7F8</accession>
<name>A0A239F7F8_9ACTN</name>
<dbReference type="AlphaFoldDB" id="A0A239F7F8"/>
<gene>
    <name evidence="1" type="ORF">SAMN05216252_106326</name>
</gene>